<evidence type="ECO:0000256" key="6">
    <source>
        <dbReference type="ARBA" id="ARBA00022982"/>
    </source>
</evidence>
<dbReference type="InterPro" id="IPR036280">
    <property type="entry name" value="Multihaem_cyt_sf"/>
</dbReference>
<evidence type="ECO:0000256" key="2">
    <source>
        <dbReference type="ARBA" id="ARBA00004196"/>
    </source>
</evidence>
<feature type="domain" description="Tetrahaem cytochrome" evidence="9">
    <location>
        <begin position="47"/>
        <end position="128"/>
    </location>
</feature>
<name>A0ABM8Q2L8_9BACT</name>
<evidence type="ECO:0000256" key="7">
    <source>
        <dbReference type="ARBA" id="ARBA00023004"/>
    </source>
</evidence>
<dbReference type="Proteomes" id="UP000789359">
    <property type="component" value="Unassembled WGS sequence"/>
</dbReference>
<keyword evidence="4" id="KW-0349">Heme</keyword>
<comment type="cofactor">
    <cofactor evidence="1">
        <name>heme c</name>
        <dbReference type="ChEBI" id="CHEBI:61717"/>
    </cofactor>
</comment>
<protein>
    <recommendedName>
        <fullName evidence="9">Tetrahaem cytochrome domain-containing protein</fullName>
    </recommendedName>
</protein>
<dbReference type="EMBL" id="CAJHOE010000001">
    <property type="protein sequence ID" value="CAD7287076.1"/>
    <property type="molecule type" value="Genomic_DNA"/>
</dbReference>
<keyword evidence="5" id="KW-0479">Metal-binding</keyword>
<keyword evidence="8" id="KW-0732">Signal</keyword>
<feature type="chain" id="PRO_5045940709" description="Tetrahaem cytochrome domain-containing protein" evidence="8">
    <location>
        <begin position="18"/>
        <end position="138"/>
    </location>
</feature>
<gene>
    <name evidence="10" type="ORF">LMG8286_00707</name>
</gene>
<keyword evidence="7" id="KW-0408">Iron</keyword>
<evidence type="ECO:0000259" key="9">
    <source>
        <dbReference type="Pfam" id="PF14537"/>
    </source>
</evidence>
<evidence type="ECO:0000256" key="5">
    <source>
        <dbReference type="ARBA" id="ARBA00022723"/>
    </source>
</evidence>
<evidence type="ECO:0000313" key="10">
    <source>
        <dbReference type="EMBL" id="CAD7287076.1"/>
    </source>
</evidence>
<dbReference type="Pfam" id="PF14537">
    <property type="entry name" value="Cytochrom_c3_2"/>
    <property type="match status" value="1"/>
</dbReference>
<evidence type="ECO:0000256" key="3">
    <source>
        <dbReference type="ARBA" id="ARBA00022448"/>
    </source>
</evidence>
<keyword evidence="6" id="KW-0249">Electron transport</keyword>
<proteinExistence type="predicted"/>
<evidence type="ECO:0000256" key="1">
    <source>
        <dbReference type="ARBA" id="ARBA00001926"/>
    </source>
</evidence>
<comment type="caution">
    <text evidence="10">The sequence shown here is derived from an EMBL/GenBank/DDBJ whole genome shotgun (WGS) entry which is preliminary data.</text>
</comment>
<comment type="subcellular location">
    <subcellularLocation>
        <location evidence="2">Cell envelope</location>
    </subcellularLocation>
</comment>
<organism evidence="10 11">
    <name type="scientific">Campylobacter suis</name>
    <dbReference type="NCBI Taxonomy" id="2790657"/>
    <lineage>
        <taxon>Bacteria</taxon>
        <taxon>Pseudomonadati</taxon>
        <taxon>Campylobacterota</taxon>
        <taxon>Epsilonproteobacteria</taxon>
        <taxon>Campylobacterales</taxon>
        <taxon>Campylobacteraceae</taxon>
        <taxon>Campylobacter</taxon>
    </lineage>
</organism>
<dbReference type="InterPro" id="IPR012286">
    <property type="entry name" value="Tetrahaem_cytochrome"/>
</dbReference>
<keyword evidence="3" id="KW-0813">Transport</keyword>
<evidence type="ECO:0000256" key="8">
    <source>
        <dbReference type="SAM" id="SignalP"/>
    </source>
</evidence>
<dbReference type="Gene3D" id="1.10.1130.10">
    <property type="entry name" value="Flavocytochrome C3, Chain A"/>
    <property type="match status" value="1"/>
</dbReference>
<evidence type="ECO:0000256" key="4">
    <source>
        <dbReference type="ARBA" id="ARBA00022617"/>
    </source>
</evidence>
<dbReference type="SUPFAM" id="SSF48695">
    <property type="entry name" value="Multiheme cytochromes"/>
    <property type="match status" value="1"/>
</dbReference>
<dbReference type="RefSeq" id="WP_230056476.1">
    <property type="nucleotide sequence ID" value="NZ_CAJHOE010000001.1"/>
</dbReference>
<reference evidence="10 11" key="1">
    <citation type="submission" date="2020-11" db="EMBL/GenBank/DDBJ databases">
        <authorList>
            <person name="Peeters C."/>
        </authorList>
    </citation>
    <scope>NUCLEOTIDE SEQUENCE [LARGE SCALE GENOMIC DNA]</scope>
    <source>
        <strain evidence="10 11">LMG 8286</strain>
    </source>
</reference>
<sequence length="138" mass="15626">MRKFLALISFLTLSLFAYDTSLMDVLRNSKGEVTKNFSKESFPLQGIHQKLGLDCKDCHKENDQKDYSSAMNASCMQCHVSYEKLAERTGVLGHTDNIHANPHYESLDCDTCHSTHKPTVNMCVRCHTQDSLKSLIVK</sequence>
<evidence type="ECO:0000313" key="11">
    <source>
        <dbReference type="Proteomes" id="UP000789359"/>
    </source>
</evidence>
<feature type="signal peptide" evidence="8">
    <location>
        <begin position="1"/>
        <end position="17"/>
    </location>
</feature>
<keyword evidence="11" id="KW-1185">Reference proteome</keyword>
<accession>A0ABM8Q2L8</accession>